<reference evidence="1 2" key="1">
    <citation type="submission" date="2020-05" db="EMBL/GenBank/DDBJ databases">
        <title>Whole genome sequencing and identification of novel metabolites from Paenibacillus alvei strain JR949.</title>
        <authorList>
            <person name="Rajendhran J."/>
            <person name="Sree Pranav P."/>
            <person name="Mahalakshmi B."/>
            <person name="Karthikeyan R."/>
        </authorList>
    </citation>
    <scope>NUCLEOTIDE SEQUENCE [LARGE SCALE GENOMIC DNA]</scope>
    <source>
        <strain evidence="1 2">JR949</strain>
    </source>
</reference>
<organism evidence="1 2">
    <name type="scientific">Paenibacillus alvei</name>
    <name type="common">Bacillus alvei</name>
    <dbReference type="NCBI Taxonomy" id="44250"/>
    <lineage>
        <taxon>Bacteria</taxon>
        <taxon>Bacillati</taxon>
        <taxon>Bacillota</taxon>
        <taxon>Bacilli</taxon>
        <taxon>Bacillales</taxon>
        <taxon>Paenibacillaceae</taxon>
        <taxon>Paenibacillus</taxon>
    </lineage>
</organism>
<name>A0AAP7A594_PAEAL</name>
<keyword evidence="1" id="KW-0670">Pyruvate</keyword>
<accession>A0AAP7A594</accession>
<evidence type="ECO:0000313" key="2">
    <source>
        <dbReference type="Proteomes" id="UP000552038"/>
    </source>
</evidence>
<comment type="caution">
    <text evidence="1">The sequence shown here is derived from an EMBL/GenBank/DDBJ whole genome shotgun (WGS) entry which is preliminary data.</text>
</comment>
<gene>
    <name evidence="1" type="ORF">HMI46_26845</name>
</gene>
<protein>
    <submittedName>
        <fullName evidence="1">Pyruvate kinase</fullName>
    </submittedName>
</protein>
<dbReference type="GO" id="GO:0016301">
    <property type="term" value="F:kinase activity"/>
    <property type="evidence" value="ECO:0007669"/>
    <property type="project" value="UniProtKB-KW"/>
</dbReference>
<evidence type="ECO:0000313" key="1">
    <source>
        <dbReference type="EMBL" id="NOJ74127.1"/>
    </source>
</evidence>
<keyword evidence="1" id="KW-0808">Transferase</keyword>
<keyword evidence="1" id="KW-0418">Kinase</keyword>
<sequence>MKLDISLLYEKFLSINISNPFYLSEIDARLKTKYSAEELDVSKFDDLKKDPYANYDTIVKAYTIHDSRVIEKLVSLNPPGSITPEVINFLINSSDGIYYSGSTIQGMSNLLGLEASIFGGIKEEDMVLGNGSFEEYLIFLYLLEYIDLGDDILLKETREYYKNEYFI</sequence>
<dbReference type="RefSeq" id="WP_171420038.1">
    <property type="nucleotide sequence ID" value="NZ_JABFOR010000080.1"/>
</dbReference>
<dbReference type="Proteomes" id="UP000552038">
    <property type="component" value="Unassembled WGS sequence"/>
</dbReference>
<dbReference type="AlphaFoldDB" id="A0AAP7A594"/>
<dbReference type="EMBL" id="JABFOR010000080">
    <property type="protein sequence ID" value="NOJ74127.1"/>
    <property type="molecule type" value="Genomic_DNA"/>
</dbReference>
<proteinExistence type="predicted"/>